<name>A0ABV6U4C3_9ACTN</name>
<sequence>MAPPKKIMKTVGFTLATLVLSLMTACGQSDGSASTFVRQDDGGSFQSLQELLKTLEDLGAPCTDPKFIQMEVESALCWSGYANVRLYVEGPGQKLPRHALWANPPAFRVRGKNWYLRADGDPDYGRKVKSLLGGDTYIR</sequence>
<gene>
    <name evidence="2" type="ORF">ACFHYQ_13525</name>
</gene>
<feature type="chain" id="PRO_5045140656" description="Lipoprotein" evidence="1">
    <location>
        <begin position="25"/>
        <end position="139"/>
    </location>
</feature>
<dbReference type="Proteomes" id="UP001589870">
    <property type="component" value="Unassembled WGS sequence"/>
</dbReference>
<evidence type="ECO:0008006" key="4">
    <source>
        <dbReference type="Google" id="ProtNLM"/>
    </source>
</evidence>
<keyword evidence="3" id="KW-1185">Reference proteome</keyword>
<keyword evidence="1" id="KW-0732">Signal</keyword>
<feature type="signal peptide" evidence="1">
    <location>
        <begin position="1"/>
        <end position="24"/>
    </location>
</feature>
<accession>A0ABV6U4C3</accession>
<evidence type="ECO:0000313" key="2">
    <source>
        <dbReference type="EMBL" id="MFC0863315.1"/>
    </source>
</evidence>
<proteinExistence type="predicted"/>
<reference evidence="2 3" key="1">
    <citation type="submission" date="2024-09" db="EMBL/GenBank/DDBJ databases">
        <authorList>
            <person name="Sun Q."/>
            <person name="Mori K."/>
        </authorList>
    </citation>
    <scope>NUCLEOTIDE SEQUENCE [LARGE SCALE GENOMIC DNA]</scope>
    <source>
        <strain evidence="2 3">TBRC 1851</strain>
    </source>
</reference>
<organism evidence="2 3">
    <name type="scientific">Sphaerimonospora cavernae</name>
    <dbReference type="NCBI Taxonomy" id="1740611"/>
    <lineage>
        <taxon>Bacteria</taxon>
        <taxon>Bacillati</taxon>
        <taxon>Actinomycetota</taxon>
        <taxon>Actinomycetes</taxon>
        <taxon>Streptosporangiales</taxon>
        <taxon>Streptosporangiaceae</taxon>
        <taxon>Sphaerimonospora</taxon>
    </lineage>
</organism>
<evidence type="ECO:0000256" key="1">
    <source>
        <dbReference type="SAM" id="SignalP"/>
    </source>
</evidence>
<comment type="caution">
    <text evidence="2">The sequence shown here is derived from an EMBL/GenBank/DDBJ whole genome shotgun (WGS) entry which is preliminary data.</text>
</comment>
<dbReference type="EMBL" id="JBHMQT010000032">
    <property type="protein sequence ID" value="MFC0863315.1"/>
    <property type="molecule type" value="Genomic_DNA"/>
</dbReference>
<dbReference type="RefSeq" id="WP_394301472.1">
    <property type="nucleotide sequence ID" value="NZ_JBHMQT010000032.1"/>
</dbReference>
<evidence type="ECO:0000313" key="3">
    <source>
        <dbReference type="Proteomes" id="UP001589870"/>
    </source>
</evidence>
<dbReference type="PROSITE" id="PS51257">
    <property type="entry name" value="PROKAR_LIPOPROTEIN"/>
    <property type="match status" value="1"/>
</dbReference>
<protein>
    <recommendedName>
        <fullName evidence="4">Lipoprotein</fullName>
    </recommendedName>
</protein>